<evidence type="ECO:0008006" key="4">
    <source>
        <dbReference type="Google" id="ProtNLM"/>
    </source>
</evidence>
<dbReference type="RefSeq" id="WP_134210163.1">
    <property type="nucleotide sequence ID" value="NZ_CP038015.1"/>
</dbReference>
<proteinExistence type="predicted"/>
<feature type="transmembrane region" description="Helical" evidence="1">
    <location>
        <begin position="134"/>
        <end position="155"/>
    </location>
</feature>
<organism evidence="2 3">
    <name type="scientific">Paenisporosarcina antarctica</name>
    <dbReference type="NCBI Taxonomy" id="417367"/>
    <lineage>
        <taxon>Bacteria</taxon>
        <taxon>Bacillati</taxon>
        <taxon>Bacillota</taxon>
        <taxon>Bacilli</taxon>
        <taxon>Bacillales</taxon>
        <taxon>Caryophanaceae</taxon>
        <taxon>Paenisporosarcina</taxon>
    </lineage>
</organism>
<protein>
    <recommendedName>
        <fullName evidence="4">Nucleoside recognition protein</fullName>
    </recommendedName>
</protein>
<dbReference type="AlphaFoldDB" id="A0A4P6ZZ09"/>
<dbReference type="KEGG" id="panc:E2636_10605"/>
<reference evidence="2 3" key="1">
    <citation type="submission" date="2019-03" db="EMBL/GenBank/DDBJ databases">
        <title>Complete genome sequence of Paenisporosarcina antarctica CGMCC 1.6503T.</title>
        <authorList>
            <person name="Rong J.-C."/>
            <person name="Chi N.-Y."/>
            <person name="Zhang Q.-F."/>
        </authorList>
    </citation>
    <scope>NUCLEOTIDE SEQUENCE [LARGE SCALE GENOMIC DNA]</scope>
    <source>
        <strain evidence="2 3">CGMCC 1.6503</strain>
    </source>
</reference>
<dbReference type="Proteomes" id="UP000294292">
    <property type="component" value="Chromosome"/>
</dbReference>
<feature type="transmembrane region" description="Helical" evidence="1">
    <location>
        <begin position="73"/>
        <end position="93"/>
    </location>
</feature>
<sequence length="296" mass="33265">MLHKTNLFICWFLMILFIFMPEITHQGAQLGIEVFLKRLLPYLLPYLVVSQWLLYELYKKNKWQSHVGNSIKIYTIGAFGGFPTGAATISTLAQSSMISKRHASHLLGICHAPSPMFVVGVVGSQFLLSVNTGILILIILHSINLIFLVFLHMFIPMPTLPKNDQVAKSVSSPLSEGIHQASSILLLVATTVVFFTTISTVIRESMTFILDEIPNQVTVIIYSFFEMTAGLEIAHQLFQMESLFPLLAVSILSFNGLSIHMQIFVLAKSAQLSLKPYVMYRLFHFLLFVGSCFLFL</sequence>
<dbReference type="EMBL" id="CP038015">
    <property type="protein sequence ID" value="QBP41563.1"/>
    <property type="molecule type" value="Genomic_DNA"/>
</dbReference>
<feature type="transmembrane region" description="Helical" evidence="1">
    <location>
        <begin position="6"/>
        <end position="23"/>
    </location>
</feature>
<evidence type="ECO:0000313" key="3">
    <source>
        <dbReference type="Proteomes" id="UP000294292"/>
    </source>
</evidence>
<keyword evidence="1" id="KW-0472">Membrane</keyword>
<name>A0A4P6ZZ09_9BACL</name>
<feature type="transmembrane region" description="Helical" evidence="1">
    <location>
        <begin position="184"/>
        <end position="201"/>
    </location>
</feature>
<gene>
    <name evidence="2" type="ORF">E2636_10605</name>
</gene>
<dbReference type="OrthoDB" id="1645614at2"/>
<keyword evidence="1" id="KW-1133">Transmembrane helix</keyword>
<feature type="transmembrane region" description="Helical" evidence="1">
    <location>
        <begin position="277"/>
        <end position="295"/>
    </location>
</feature>
<accession>A0A4P6ZZ09</accession>
<keyword evidence="1" id="KW-0812">Transmembrane</keyword>
<evidence type="ECO:0000256" key="1">
    <source>
        <dbReference type="SAM" id="Phobius"/>
    </source>
</evidence>
<feature type="transmembrane region" description="Helical" evidence="1">
    <location>
        <begin position="105"/>
        <end position="128"/>
    </location>
</feature>
<feature type="transmembrane region" description="Helical" evidence="1">
    <location>
        <begin position="243"/>
        <end position="265"/>
    </location>
</feature>
<feature type="transmembrane region" description="Helical" evidence="1">
    <location>
        <begin position="35"/>
        <end position="53"/>
    </location>
</feature>
<keyword evidence="3" id="KW-1185">Reference proteome</keyword>
<evidence type="ECO:0000313" key="2">
    <source>
        <dbReference type="EMBL" id="QBP41563.1"/>
    </source>
</evidence>